<reference evidence="7" key="1">
    <citation type="submission" date="2021-05" db="EMBL/GenBank/DDBJ databases">
        <authorList>
            <person name="Alioto T."/>
            <person name="Alioto T."/>
            <person name="Gomez Garrido J."/>
        </authorList>
    </citation>
    <scope>NUCLEOTIDE SEQUENCE</scope>
</reference>
<dbReference type="PROSITE" id="PS01358">
    <property type="entry name" value="ZF_RANBP2_1"/>
    <property type="match status" value="1"/>
</dbReference>
<feature type="region of interest" description="Disordered" evidence="5">
    <location>
        <begin position="387"/>
        <end position="420"/>
    </location>
</feature>
<dbReference type="SUPFAM" id="SSF90209">
    <property type="entry name" value="Ran binding protein zinc finger-like"/>
    <property type="match status" value="1"/>
</dbReference>
<evidence type="ECO:0000256" key="1">
    <source>
        <dbReference type="ARBA" id="ARBA00022723"/>
    </source>
</evidence>
<feature type="region of interest" description="Disordered" evidence="5">
    <location>
        <begin position="284"/>
        <end position="353"/>
    </location>
</feature>
<dbReference type="InterPro" id="IPR001876">
    <property type="entry name" value="Znf_RanBP2"/>
</dbReference>
<feature type="compositionally biased region" description="Polar residues" evidence="5">
    <location>
        <begin position="292"/>
        <end position="304"/>
    </location>
</feature>
<dbReference type="InterPro" id="IPR048839">
    <property type="entry name" value="SPATA2_PUB-like"/>
</dbReference>
<dbReference type="InterPro" id="IPR036443">
    <property type="entry name" value="Znf_RanBP2_sf"/>
</dbReference>
<feature type="compositionally biased region" description="Low complexity" evidence="5">
    <location>
        <begin position="334"/>
        <end position="348"/>
    </location>
</feature>
<evidence type="ECO:0000256" key="4">
    <source>
        <dbReference type="PROSITE-ProRule" id="PRU00322"/>
    </source>
</evidence>
<dbReference type="AlphaFoldDB" id="A0A8D8RSJ9"/>
<protein>
    <submittedName>
        <fullName evidence="7">Protein tamozhennic</fullName>
    </submittedName>
</protein>
<evidence type="ECO:0000259" key="6">
    <source>
        <dbReference type="PROSITE" id="PS50199"/>
    </source>
</evidence>
<evidence type="ECO:0000256" key="3">
    <source>
        <dbReference type="ARBA" id="ARBA00022833"/>
    </source>
</evidence>
<dbReference type="PANTHER" id="PTHR15326">
    <property type="entry name" value="SPERMATOGENESIS-ASSOCIATED PROTEIN 2/TAMOZHENNIC"/>
    <property type="match status" value="1"/>
</dbReference>
<dbReference type="SUPFAM" id="SSF143503">
    <property type="entry name" value="PUG domain-like"/>
    <property type="match status" value="1"/>
</dbReference>
<keyword evidence="1" id="KW-0479">Metal-binding</keyword>
<evidence type="ECO:0000256" key="5">
    <source>
        <dbReference type="SAM" id="MobiDB-lite"/>
    </source>
</evidence>
<organism evidence="7">
    <name type="scientific">Cacopsylla melanoneura</name>
    <dbReference type="NCBI Taxonomy" id="428564"/>
    <lineage>
        <taxon>Eukaryota</taxon>
        <taxon>Metazoa</taxon>
        <taxon>Ecdysozoa</taxon>
        <taxon>Arthropoda</taxon>
        <taxon>Hexapoda</taxon>
        <taxon>Insecta</taxon>
        <taxon>Pterygota</taxon>
        <taxon>Neoptera</taxon>
        <taxon>Paraneoptera</taxon>
        <taxon>Hemiptera</taxon>
        <taxon>Sternorrhyncha</taxon>
        <taxon>Psylloidea</taxon>
        <taxon>Psyllidae</taxon>
        <taxon>Psyllinae</taxon>
        <taxon>Cacopsylla</taxon>
    </lineage>
</organism>
<proteinExistence type="predicted"/>
<dbReference type="SMART" id="SM00547">
    <property type="entry name" value="ZnF_RBZ"/>
    <property type="match status" value="2"/>
</dbReference>
<dbReference type="PANTHER" id="PTHR15326:SF2">
    <property type="entry name" value="PROTEIN TAMOZHENNIC"/>
    <property type="match status" value="1"/>
</dbReference>
<evidence type="ECO:0000256" key="2">
    <source>
        <dbReference type="ARBA" id="ARBA00022771"/>
    </source>
</evidence>
<dbReference type="Gene3D" id="2.30.30.380">
    <property type="entry name" value="Zn-finger domain of Sec23/24"/>
    <property type="match status" value="1"/>
</dbReference>
<keyword evidence="2 4" id="KW-0863">Zinc-finger</keyword>
<dbReference type="GO" id="GO:0005737">
    <property type="term" value="C:cytoplasm"/>
    <property type="evidence" value="ECO:0007669"/>
    <property type="project" value="TreeGrafter"/>
</dbReference>
<dbReference type="EMBL" id="HBUF01184473">
    <property type="protein sequence ID" value="CAG6656286.1"/>
    <property type="molecule type" value="Transcribed_RNA"/>
</dbReference>
<evidence type="ECO:0000313" key="7">
    <source>
        <dbReference type="EMBL" id="CAG6656286.1"/>
    </source>
</evidence>
<accession>A0A8D8RSJ9</accession>
<dbReference type="GO" id="GO:0008270">
    <property type="term" value="F:zinc ion binding"/>
    <property type="evidence" value="ECO:0007669"/>
    <property type="project" value="UniProtKB-KW"/>
</dbReference>
<feature type="region of interest" description="Disordered" evidence="5">
    <location>
        <begin position="503"/>
        <end position="533"/>
    </location>
</feature>
<name>A0A8D8RSJ9_9HEMI</name>
<dbReference type="Pfam" id="PF00641">
    <property type="entry name" value="Zn_ribbon_RanBP"/>
    <property type="match status" value="1"/>
</dbReference>
<keyword evidence="3" id="KW-0862">Zinc</keyword>
<dbReference type="Pfam" id="PF21388">
    <property type="entry name" value="SPATA2_PUB-like"/>
    <property type="match status" value="1"/>
</dbReference>
<sequence length="691" mass="79014">MNDPMKELWKKINEVHCLYIESDETPEKIDYETELAALIHDFLSIVPHNCKFHFTDTHHVLRRSILSNPDVNYLKLAKAWLSMSKYASNLISQPWRKEYTIIKLYSGFYKHQIEPVLLGGEVILELMGYRQTQPGHMELVEPIDGDTVRVVALDTLIAMVECKIFRMIYEDVAKHLPSISWKDIIEAREVYAGSPEFIRNKLLTKFSYPSTRQHCRSNSYGTACNAAYPTPVQCNGYASSMPLHTATYLPPSTMNGYYCQHYGGHNVPVNYPCNVPSGKLIDLDPPPYRTPDSYTRSPLTSSDEVNLLPGPSGVNNKPRDESWGYVLDTLDKPSTSSNNSKKYSTASNGGDRYSGVAADRYNMNTISAGGSGESITRCLEGMKSLRLDENQPRGGTSTGQAASRGSTGASAGQAALSVDEIDVGGGEGRKYRVKEERYGEDRDKYRGKDDRYIEDREKYRTKDERYIEDREKYRAKDERYIEAREKYRGKDERYVERDYGRESKTYRRDSEREREREKELERERERERDRERDFKKKEKEMIERMREVRNSISPDAQYDDESRPRIEDNTHQYAPLRVNLTPEPNVNSGLRVNLTTDTSVSSGLRVNLTPETSNLPSEGSTRTWSCEFCTYMNKSKKEICEMCGKSRNSAVEIKPLESGGRQCPKCTLVNDKEATKCEACDASLEHSATYI</sequence>
<dbReference type="InterPro" id="IPR036339">
    <property type="entry name" value="PUB-like_dom_sf"/>
</dbReference>
<feature type="domain" description="RanBP2-type" evidence="6">
    <location>
        <begin position="617"/>
        <end position="649"/>
    </location>
</feature>
<feature type="compositionally biased region" description="Low complexity" evidence="5">
    <location>
        <begin position="394"/>
        <end position="415"/>
    </location>
</feature>
<dbReference type="Gene3D" id="1.20.58.2190">
    <property type="match status" value="1"/>
</dbReference>
<dbReference type="PROSITE" id="PS50199">
    <property type="entry name" value="ZF_RANBP2_2"/>
    <property type="match status" value="1"/>
</dbReference>